<proteinExistence type="predicted"/>
<keyword evidence="1" id="KW-0479">Metal-binding</keyword>
<gene>
    <name evidence="4" type="ORF">G4B88_030948</name>
</gene>
<dbReference type="AlphaFoldDB" id="A0A7J6GMD9"/>
<keyword evidence="5" id="KW-1185">Reference proteome</keyword>
<evidence type="ECO:0000313" key="4">
    <source>
        <dbReference type="EMBL" id="KAF4384052.1"/>
    </source>
</evidence>
<dbReference type="GO" id="GO:0003676">
    <property type="term" value="F:nucleic acid binding"/>
    <property type="evidence" value="ECO:0007669"/>
    <property type="project" value="InterPro"/>
</dbReference>
<sequence>MGISMMGAWSSTVVNASMTPPLKGKCLSVNDASVKLVPCESSRKALSTFCLLGKVVAPMAVCEANVVEFVAKAWKFPVTVVALIEGPQYTNCFELSFAREEDRSWALDHGPWCIRGYTFFLQVWSSTSDSPVLSDTMRLWVQVHNIPHEYFSMANGLLLGGKAGKVIFVDLKENNPASWSKYLKILIERDYKTPLFSGCFFDLDSGVKRWLQFKYEQVGIFCYFCGRLGHQRRGCKLSSPELVTSENGTPFPLFGSWLSTSSTYRDVFASANSFSPSRDHVGYALYPPFRRPSNEIVIGHGDGGFRSSVSVVPRGSRRSGMVTKRGPLAAGSSHRSVWVSKQRPTGGVPLRSKSGEDGNVEAIHFEKESGTFPGIEVPITEAINDRSLMSVPILNLCGKEDVVSLVDRAQVEPISASGPNVNAETIGVNLLSQETLNVTNIGNKKRDVGPIAIGPCVFNNGLAAHNVDKHTSPMFLDSNLSNIVSGPPPINNNTLSCGPTLKQSKKLSTPSRELMGPAVLGTNNNNSIGPNTLSQANVGHMKTTSILPNASHGTMEQDNEEKALTQFFNAQESLLHDLKHFGNLDLYEIRKIGGDIGVPASSEVNERTTPFKKRKFEASASLCSRPHKVPRKYPDVFDRGKGGGEHPQSKANRSLYNWVAIINLIELSFYEGKYYIPTPNITEYLQEVATKTSITSTYQNIGYPVRHRLSEAYLSERTCNKCHPNCVLHLTTLFNGALKAASSNSATSNGNTSSFPSVCRNQDL</sequence>
<feature type="region of interest" description="Disordered" evidence="2">
    <location>
        <begin position="333"/>
        <end position="356"/>
    </location>
</feature>
<dbReference type="Pfam" id="PF14392">
    <property type="entry name" value="zf-CCHC_4"/>
    <property type="match status" value="1"/>
</dbReference>
<dbReference type="Pfam" id="PF14111">
    <property type="entry name" value="DUF4283"/>
    <property type="match status" value="1"/>
</dbReference>
<feature type="domain" description="CCHC-type" evidence="3">
    <location>
        <begin position="222"/>
        <end position="236"/>
    </location>
</feature>
<accession>A0A7J6GMD9</accession>
<feature type="region of interest" description="Disordered" evidence="2">
    <location>
        <begin position="743"/>
        <end position="764"/>
    </location>
</feature>
<evidence type="ECO:0000256" key="2">
    <source>
        <dbReference type="SAM" id="MobiDB-lite"/>
    </source>
</evidence>
<evidence type="ECO:0000259" key="3">
    <source>
        <dbReference type="PROSITE" id="PS50158"/>
    </source>
</evidence>
<reference evidence="4 5" key="1">
    <citation type="journal article" date="2020" name="bioRxiv">
        <title>Sequence and annotation of 42 cannabis genomes reveals extensive copy number variation in cannabinoid synthesis and pathogen resistance genes.</title>
        <authorList>
            <person name="Mckernan K.J."/>
            <person name="Helbert Y."/>
            <person name="Kane L.T."/>
            <person name="Ebling H."/>
            <person name="Zhang L."/>
            <person name="Liu B."/>
            <person name="Eaton Z."/>
            <person name="Mclaughlin S."/>
            <person name="Kingan S."/>
            <person name="Baybayan P."/>
            <person name="Concepcion G."/>
            <person name="Jordan M."/>
            <person name="Riva A."/>
            <person name="Barbazuk W."/>
            <person name="Harkins T."/>
        </authorList>
    </citation>
    <scope>NUCLEOTIDE SEQUENCE [LARGE SCALE GENOMIC DNA]</scope>
    <source>
        <strain evidence="5">cv. Jamaican Lion 4</strain>
        <tissue evidence="4">Leaf</tissue>
    </source>
</reference>
<dbReference type="InterPro" id="IPR040256">
    <property type="entry name" value="At4g02000-like"/>
</dbReference>
<dbReference type="PANTHER" id="PTHR31286:SF167">
    <property type="entry name" value="OS09G0268800 PROTEIN"/>
    <property type="match status" value="1"/>
</dbReference>
<organism evidence="4 5">
    <name type="scientific">Cannabis sativa</name>
    <name type="common">Hemp</name>
    <name type="synonym">Marijuana</name>
    <dbReference type="NCBI Taxonomy" id="3483"/>
    <lineage>
        <taxon>Eukaryota</taxon>
        <taxon>Viridiplantae</taxon>
        <taxon>Streptophyta</taxon>
        <taxon>Embryophyta</taxon>
        <taxon>Tracheophyta</taxon>
        <taxon>Spermatophyta</taxon>
        <taxon>Magnoliopsida</taxon>
        <taxon>eudicotyledons</taxon>
        <taxon>Gunneridae</taxon>
        <taxon>Pentapetalae</taxon>
        <taxon>rosids</taxon>
        <taxon>fabids</taxon>
        <taxon>Rosales</taxon>
        <taxon>Cannabaceae</taxon>
        <taxon>Cannabis</taxon>
    </lineage>
</organism>
<dbReference type="PROSITE" id="PS50158">
    <property type="entry name" value="ZF_CCHC"/>
    <property type="match status" value="1"/>
</dbReference>
<dbReference type="InterPro" id="IPR025558">
    <property type="entry name" value="DUF4283"/>
</dbReference>
<dbReference type="InterPro" id="IPR001878">
    <property type="entry name" value="Znf_CCHC"/>
</dbReference>
<dbReference type="InterPro" id="IPR025836">
    <property type="entry name" value="Zn_knuckle_CX2CX4HX4C"/>
</dbReference>
<dbReference type="Proteomes" id="UP000583929">
    <property type="component" value="Unassembled WGS sequence"/>
</dbReference>
<keyword evidence="1" id="KW-0862">Zinc</keyword>
<evidence type="ECO:0000256" key="1">
    <source>
        <dbReference type="PROSITE-ProRule" id="PRU00047"/>
    </source>
</evidence>
<keyword evidence="1" id="KW-0863">Zinc-finger</keyword>
<dbReference type="PANTHER" id="PTHR31286">
    <property type="entry name" value="GLYCINE-RICH CELL WALL STRUCTURAL PROTEIN 1.8-LIKE"/>
    <property type="match status" value="1"/>
</dbReference>
<feature type="compositionally biased region" description="Polar residues" evidence="2">
    <location>
        <begin position="755"/>
        <end position="764"/>
    </location>
</feature>
<dbReference type="GO" id="GO:0008270">
    <property type="term" value="F:zinc ion binding"/>
    <property type="evidence" value="ECO:0007669"/>
    <property type="project" value="UniProtKB-KW"/>
</dbReference>
<comment type="caution">
    <text evidence="4">The sequence shown here is derived from an EMBL/GenBank/DDBJ whole genome shotgun (WGS) entry which is preliminary data.</text>
</comment>
<feature type="compositionally biased region" description="Low complexity" evidence="2">
    <location>
        <begin position="743"/>
        <end position="754"/>
    </location>
</feature>
<evidence type="ECO:0000313" key="5">
    <source>
        <dbReference type="Proteomes" id="UP000583929"/>
    </source>
</evidence>
<name>A0A7J6GMD9_CANSA</name>
<protein>
    <recommendedName>
        <fullName evidence="3">CCHC-type domain-containing protein</fullName>
    </recommendedName>
</protein>
<dbReference type="EMBL" id="JAATIQ010000094">
    <property type="protein sequence ID" value="KAF4384052.1"/>
    <property type="molecule type" value="Genomic_DNA"/>
</dbReference>